<proteinExistence type="predicted"/>
<gene>
    <name evidence="2" type="ORF">Trco_004319</name>
</gene>
<comment type="caution">
    <text evidence="2">The sequence shown here is derived from an EMBL/GenBank/DDBJ whole genome shotgun (WGS) entry which is preliminary data.</text>
</comment>
<feature type="compositionally biased region" description="Polar residues" evidence="1">
    <location>
        <begin position="101"/>
        <end position="112"/>
    </location>
</feature>
<feature type="region of interest" description="Disordered" evidence="1">
    <location>
        <begin position="85"/>
        <end position="112"/>
    </location>
</feature>
<feature type="region of interest" description="Disordered" evidence="1">
    <location>
        <begin position="1"/>
        <end position="53"/>
    </location>
</feature>
<keyword evidence="3" id="KW-1185">Reference proteome</keyword>
<dbReference type="EMBL" id="JAIWOZ010000003">
    <property type="protein sequence ID" value="KAH6608006.1"/>
    <property type="molecule type" value="Genomic_DNA"/>
</dbReference>
<dbReference type="Proteomes" id="UP000827724">
    <property type="component" value="Unassembled WGS sequence"/>
</dbReference>
<organism evidence="2 3">
    <name type="scientific">Trichoderma cornu-damae</name>
    <dbReference type="NCBI Taxonomy" id="654480"/>
    <lineage>
        <taxon>Eukaryota</taxon>
        <taxon>Fungi</taxon>
        <taxon>Dikarya</taxon>
        <taxon>Ascomycota</taxon>
        <taxon>Pezizomycotina</taxon>
        <taxon>Sordariomycetes</taxon>
        <taxon>Hypocreomycetidae</taxon>
        <taxon>Hypocreales</taxon>
        <taxon>Hypocreaceae</taxon>
        <taxon>Trichoderma</taxon>
    </lineage>
</organism>
<evidence type="ECO:0000313" key="3">
    <source>
        <dbReference type="Proteomes" id="UP000827724"/>
    </source>
</evidence>
<protein>
    <submittedName>
        <fullName evidence="2">Uncharacterized protein</fullName>
    </submittedName>
</protein>
<feature type="compositionally biased region" description="Low complexity" evidence="1">
    <location>
        <begin position="9"/>
        <end position="53"/>
    </location>
</feature>
<evidence type="ECO:0000313" key="2">
    <source>
        <dbReference type="EMBL" id="KAH6608006.1"/>
    </source>
</evidence>
<accession>A0A9P8QKH7</accession>
<evidence type="ECO:0000256" key="1">
    <source>
        <dbReference type="SAM" id="MobiDB-lite"/>
    </source>
</evidence>
<dbReference type="AlphaFoldDB" id="A0A9P8QKH7"/>
<reference evidence="2" key="1">
    <citation type="submission" date="2021-08" db="EMBL/GenBank/DDBJ databases">
        <title>Chromosome-Level Trichoderma cornu-damae using Hi-C Data.</title>
        <authorList>
            <person name="Kim C.S."/>
        </authorList>
    </citation>
    <scope>NUCLEOTIDE SEQUENCE</scope>
    <source>
        <strain evidence="2">KA19-0412C</strain>
    </source>
</reference>
<name>A0A9P8QKH7_9HYPO</name>
<sequence length="112" mass="11536">MACSLVKLPASPSARASSPSSSTRYFCSSSGSFSRSASSSSVRSISSSPSLSLTRRRARTMALVSCSLVFLSVKSASFDPYRSAQSLGLSHCGSHGVPPTSGLTSYRGSSTV</sequence>